<proteinExistence type="predicted"/>
<feature type="transmembrane region" description="Helical" evidence="5">
    <location>
        <begin position="24"/>
        <end position="42"/>
    </location>
</feature>
<dbReference type="GO" id="GO:0009403">
    <property type="term" value="P:toxin biosynthetic process"/>
    <property type="evidence" value="ECO:0007669"/>
    <property type="project" value="InterPro"/>
</dbReference>
<reference evidence="6 7" key="1">
    <citation type="submission" date="2019-08" db="EMBL/GenBank/DDBJ databases">
        <title>Seonamhaeicola sediminis sp. nov., isolated from marine sediment.</title>
        <authorList>
            <person name="Cao W.R."/>
        </authorList>
    </citation>
    <scope>NUCLEOTIDE SEQUENCE [LARGE SCALE GENOMIC DNA]</scope>
    <source>
        <strain evidence="6 7">B011</strain>
    </source>
</reference>
<feature type="transmembrane region" description="Helical" evidence="5">
    <location>
        <begin position="62"/>
        <end position="81"/>
    </location>
</feature>
<dbReference type="Pfam" id="PF02674">
    <property type="entry name" value="Colicin_V"/>
    <property type="match status" value="1"/>
</dbReference>
<keyword evidence="7" id="KW-1185">Reference proteome</keyword>
<gene>
    <name evidence="6" type="ORF">FUA24_13605</name>
</gene>
<evidence type="ECO:0000313" key="6">
    <source>
        <dbReference type="EMBL" id="TYA74356.1"/>
    </source>
</evidence>
<sequence length="172" mass="18381">MGVIDIVLGALILFGLIRGLMKGLFVEVASLVALVAGVYGAIHFSNFAAEFLTEKVEWNEKTINIVAFAITFVVIVLAIALAGKALTKLADFAALGIINKLLGAAFGALKIAAILSVVLIIFDRFNKTIPFADKEDLESSILYQPVKNLVPTIFPSILGDTNDDAEEEQQSA</sequence>
<dbReference type="Proteomes" id="UP000323930">
    <property type="component" value="Unassembled WGS sequence"/>
</dbReference>
<keyword evidence="3 5" id="KW-1133">Transmembrane helix</keyword>
<name>A0A5D0HST0_9FLAO</name>
<dbReference type="PANTHER" id="PTHR37306">
    <property type="entry name" value="COLICIN V PRODUCTION PROTEIN"/>
    <property type="match status" value="1"/>
</dbReference>
<keyword evidence="4 5" id="KW-0472">Membrane</keyword>
<dbReference type="EMBL" id="VSDQ01000679">
    <property type="protein sequence ID" value="TYA74356.1"/>
    <property type="molecule type" value="Genomic_DNA"/>
</dbReference>
<dbReference type="GO" id="GO:0016020">
    <property type="term" value="C:membrane"/>
    <property type="evidence" value="ECO:0007669"/>
    <property type="project" value="UniProtKB-SubCell"/>
</dbReference>
<dbReference type="AlphaFoldDB" id="A0A5D0HST0"/>
<dbReference type="PANTHER" id="PTHR37306:SF1">
    <property type="entry name" value="COLICIN V PRODUCTION PROTEIN"/>
    <property type="match status" value="1"/>
</dbReference>
<evidence type="ECO:0000256" key="3">
    <source>
        <dbReference type="ARBA" id="ARBA00022989"/>
    </source>
</evidence>
<feature type="transmembrane region" description="Helical" evidence="5">
    <location>
        <begin position="101"/>
        <end position="122"/>
    </location>
</feature>
<protein>
    <submittedName>
        <fullName evidence="6">CvpA family protein</fullName>
    </submittedName>
</protein>
<dbReference type="RefSeq" id="WP_148543208.1">
    <property type="nucleotide sequence ID" value="NZ_VSDQ01000679.1"/>
</dbReference>
<evidence type="ECO:0000256" key="5">
    <source>
        <dbReference type="SAM" id="Phobius"/>
    </source>
</evidence>
<organism evidence="6 7">
    <name type="scientific">Seonamhaeicola marinus</name>
    <dbReference type="NCBI Taxonomy" id="1912246"/>
    <lineage>
        <taxon>Bacteria</taxon>
        <taxon>Pseudomonadati</taxon>
        <taxon>Bacteroidota</taxon>
        <taxon>Flavobacteriia</taxon>
        <taxon>Flavobacteriales</taxon>
        <taxon>Flavobacteriaceae</taxon>
    </lineage>
</organism>
<dbReference type="InterPro" id="IPR003825">
    <property type="entry name" value="Colicin-V_CvpA"/>
</dbReference>
<evidence type="ECO:0000256" key="1">
    <source>
        <dbReference type="ARBA" id="ARBA00004141"/>
    </source>
</evidence>
<comment type="caution">
    <text evidence="6">The sequence shown here is derived from an EMBL/GenBank/DDBJ whole genome shotgun (WGS) entry which is preliminary data.</text>
</comment>
<evidence type="ECO:0000256" key="2">
    <source>
        <dbReference type="ARBA" id="ARBA00022692"/>
    </source>
</evidence>
<evidence type="ECO:0000256" key="4">
    <source>
        <dbReference type="ARBA" id="ARBA00023136"/>
    </source>
</evidence>
<comment type="subcellular location">
    <subcellularLocation>
        <location evidence="1">Membrane</location>
        <topology evidence="1">Multi-pass membrane protein</topology>
    </subcellularLocation>
</comment>
<dbReference type="OrthoDB" id="9799585at2"/>
<keyword evidence="2 5" id="KW-0812">Transmembrane</keyword>
<evidence type="ECO:0000313" key="7">
    <source>
        <dbReference type="Proteomes" id="UP000323930"/>
    </source>
</evidence>
<accession>A0A5D0HST0</accession>